<proteinExistence type="predicted"/>
<dbReference type="EMBL" id="JAQIBD010000001">
    <property type="protein sequence ID" value="MDM5271427.1"/>
    <property type="molecule type" value="Genomic_DNA"/>
</dbReference>
<evidence type="ECO:0000313" key="1">
    <source>
        <dbReference type="EMBL" id="MDM5271427.1"/>
    </source>
</evidence>
<accession>A0ABT7QX65</accession>
<dbReference type="RefSeq" id="WP_289412864.1">
    <property type="nucleotide sequence ID" value="NZ_JAQIBD010000001.1"/>
</dbReference>
<sequence>MKQVGLTISGNRYNISLEDDFADFVYKDLEEAGVELFKDNKPDALLRAYLRLAKQATSYENEIELLIETLDSLS</sequence>
<keyword evidence="2" id="KW-1185">Reference proteome</keyword>
<reference evidence="1" key="1">
    <citation type="submission" date="2023-01" db="EMBL/GenBank/DDBJ databases">
        <title>Sulfurovum sp. zt1-1 genome assembly.</title>
        <authorList>
            <person name="Wang J."/>
        </authorList>
    </citation>
    <scope>NUCLEOTIDE SEQUENCE</scope>
    <source>
        <strain evidence="1">Zt1-1</strain>
    </source>
</reference>
<gene>
    <name evidence="1" type="ORF">PGH07_04490</name>
</gene>
<comment type="caution">
    <text evidence="1">The sequence shown here is derived from an EMBL/GenBank/DDBJ whole genome shotgun (WGS) entry which is preliminary data.</text>
</comment>
<protein>
    <submittedName>
        <fullName evidence="1">Uncharacterized protein</fullName>
    </submittedName>
</protein>
<name>A0ABT7QX65_9BACT</name>
<dbReference type="Proteomes" id="UP001169069">
    <property type="component" value="Unassembled WGS sequence"/>
</dbReference>
<organism evidence="1 2">
    <name type="scientific">Sulfurovum zhangzhouensis</name>
    <dbReference type="NCBI Taxonomy" id="3019067"/>
    <lineage>
        <taxon>Bacteria</taxon>
        <taxon>Pseudomonadati</taxon>
        <taxon>Campylobacterota</taxon>
        <taxon>Epsilonproteobacteria</taxon>
        <taxon>Campylobacterales</taxon>
        <taxon>Sulfurovaceae</taxon>
        <taxon>Sulfurovum</taxon>
    </lineage>
</organism>
<evidence type="ECO:0000313" key="2">
    <source>
        <dbReference type="Proteomes" id="UP001169069"/>
    </source>
</evidence>